<organism evidence="5 6">
    <name type="scientific">Fonsecaea pedrosoi CBS 271.37</name>
    <dbReference type="NCBI Taxonomy" id="1442368"/>
    <lineage>
        <taxon>Eukaryota</taxon>
        <taxon>Fungi</taxon>
        <taxon>Dikarya</taxon>
        <taxon>Ascomycota</taxon>
        <taxon>Pezizomycotina</taxon>
        <taxon>Eurotiomycetes</taxon>
        <taxon>Chaetothyriomycetidae</taxon>
        <taxon>Chaetothyriales</taxon>
        <taxon>Herpotrichiellaceae</taxon>
        <taxon>Fonsecaea</taxon>
    </lineage>
</organism>
<reference evidence="5 6" key="1">
    <citation type="submission" date="2015-01" db="EMBL/GenBank/DDBJ databases">
        <title>The Genome Sequence of Fonsecaea pedrosoi CBS 271.37.</title>
        <authorList>
            <consortium name="The Broad Institute Genomics Platform"/>
            <person name="Cuomo C."/>
            <person name="de Hoog S."/>
            <person name="Gorbushina A."/>
            <person name="Stielow B."/>
            <person name="Teixiera M."/>
            <person name="Abouelleil A."/>
            <person name="Chapman S.B."/>
            <person name="Priest M."/>
            <person name="Young S.K."/>
            <person name="Wortman J."/>
            <person name="Nusbaum C."/>
            <person name="Birren B."/>
        </authorList>
    </citation>
    <scope>NUCLEOTIDE SEQUENCE [LARGE SCALE GENOMIC DNA]</scope>
    <source>
        <strain evidence="5 6">CBS 271.37</strain>
    </source>
</reference>
<dbReference type="InterPro" id="IPR041805">
    <property type="entry name" value="ASMase/PPN1_MPP"/>
</dbReference>
<dbReference type="PANTHER" id="PTHR10340:SF27">
    <property type="entry name" value="ACL091CP"/>
    <property type="match status" value="1"/>
</dbReference>
<dbReference type="InterPro" id="IPR004843">
    <property type="entry name" value="Calcineurin-like_PHP"/>
</dbReference>
<dbReference type="InterPro" id="IPR029052">
    <property type="entry name" value="Metallo-depent_PP-like"/>
</dbReference>
<keyword evidence="3" id="KW-0732">Signal</keyword>
<evidence type="ECO:0000256" key="3">
    <source>
        <dbReference type="SAM" id="SignalP"/>
    </source>
</evidence>
<protein>
    <recommendedName>
        <fullName evidence="4">Calcineurin-like phosphoesterase domain-containing protein</fullName>
    </recommendedName>
</protein>
<dbReference type="EMBL" id="KN846970">
    <property type="protein sequence ID" value="KIW84342.1"/>
    <property type="molecule type" value="Genomic_DNA"/>
</dbReference>
<dbReference type="GeneID" id="25303082"/>
<dbReference type="RefSeq" id="XP_013288150.1">
    <property type="nucleotide sequence ID" value="XM_013432696.1"/>
</dbReference>
<feature type="signal peptide" evidence="3">
    <location>
        <begin position="1"/>
        <end position="20"/>
    </location>
</feature>
<evidence type="ECO:0000259" key="4">
    <source>
        <dbReference type="Pfam" id="PF00149"/>
    </source>
</evidence>
<dbReference type="STRING" id="1442368.A0A0D2FCI9"/>
<dbReference type="SUPFAM" id="SSF56300">
    <property type="entry name" value="Metallo-dependent phosphatases"/>
    <property type="match status" value="1"/>
</dbReference>
<dbReference type="CDD" id="cd00842">
    <property type="entry name" value="MPP_ASMase"/>
    <property type="match status" value="1"/>
</dbReference>
<keyword evidence="6" id="KW-1185">Reference proteome</keyword>
<name>A0A0D2FCI9_9EURO</name>
<evidence type="ECO:0000256" key="1">
    <source>
        <dbReference type="ARBA" id="ARBA00022801"/>
    </source>
</evidence>
<dbReference type="Pfam" id="PF00149">
    <property type="entry name" value="Metallophos"/>
    <property type="match status" value="1"/>
</dbReference>
<feature type="chain" id="PRO_5002252964" description="Calcineurin-like phosphoesterase domain-containing protein" evidence="3">
    <location>
        <begin position="21"/>
        <end position="693"/>
    </location>
</feature>
<keyword evidence="1" id="KW-0378">Hydrolase</keyword>
<dbReference type="Proteomes" id="UP000053029">
    <property type="component" value="Unassembled WGS sequence"/>
</dbReference>
<dbReference type="HOGENOM" id="CLU_014743_2_0_1"/>
<accession>A0A0D2FCI9</accession>
<keyword evidence="2" id="KW-0325">Glycoprotein</keyword>
<dbReference type="AlphaFoldDB" id="A0A0D2FCI9"/>
<gene>
    <name evidence="5" type="ORF">Z517_03592</name>
</gene>
<evidence type="ECO:0000313" key="6">
    <source>
        <dbReference type="Proteomes" id="UP000053029"/>
    </source>
</evidence>
<evidence type="ECO:0000313" key="5">
    <source>
        <dbReference type="EMBL" id="KIW84342.1"/>
    </source>
</evidence>
<feature type="domain" description="Calcineurin-like phosphoesterase" evidence="4">
    <location>
        <begin position="224"/>
        <end position="511"/>
    </location>
</feature>
<dbReference type="OrthoDB" id="282973at2759"/>
<evidence type="ECO:0000256" key="2">
    <source>
        <dbReference type="ARBA" id="ARBA00023180"/>
    </source>
</evidence>
<sequence>MMLSCACGVLFLGFASLTHATINSTAEALNTSDTNLIPNGNGPVLYYNGSGPVPSYELVSPIPPAITPVNSSSSLEDMFFVELFAIANTTTFSNNCSQCVAGAELMHLAAITLPVDNFVNILIRICEAVPTVQDANFADTCAAEYGSVQNTSIPYSSGGGATGAYYAQLFSKMSIVTGDMTYYCYFNWGVCPQPPTVGIEEILYFSPKPINATKVPPPSGKSINVLHTSDWHLDPRYDIGSEANCSQYLCCRPYATNDDLSTTSANASVPASRFGYLYCDAPPDLALSSFTSMHQFFNLSSVSFTIFTGDILSHDNDDQISREYAEYEETVTYQTFKAQLGNIPVYATLGNHDSIPEAWNTPNSLDPAGSTAAAAANAFGWNYELLSSLWGNAGWLNSTEQQYASTHYGAYAHTTAQGLRIISINTDFWYVDNIFNYWNVTNPDTSGVLTWLASELAACEARGQRAWIIGHVPSGYDGDNAVLNPSALFYTIVVRFSPTTIAGVFFGHTHEDQIQIFYDFLPNSTYTVDGKTYRNTTMVDYSRPLTVGYIGPSITPLTGNNAGYQLYQVDASTFSITGIQTYFANVSEANSWTTPEWGFEYDARATYSVAAAHNSPSGSWPTSAPLNATFWDGVTKSMLTNQTLVELYNLLETKSSVVTESCSTEACARQKVCYIRSGSATLGRACGDRSGPF</sequence>
<dbReference type="Gene3D" id="3.60.21.10">
    <property type="match status" value="1"/>
</dbReference>
<dbReference type="VEuPathDB" id="FungiDB:Z517_03592"/>
<proteinExistence type="predicted"/>
<dbReference type="GO" id="GO:0008081">
    <property type="term" value="F:phosphoric diester hydrolase activity"/>
    <property type="evidence" value="ECO:0007669"/>
    <property type="project" value="TreeGrafter"/>
</dbReference>
<dbReference type="PANTHER" id="PTHR10340">
    <property type="entry name" value="SPHINGOMYELIN PHOSPHODIESTERASE"/>
    <property type="match status" value="1"/>
</dbReference>